<dbReference type="RefSeq" id="XP_028490138.1">
    <property type="nucleotide sequence ID" value="XM_028639023.1"/>
</dbReference>
<sequence>MVCAPPATSLYPEFGQFIDKEAKIDPRCHKFQRSPVASGPVVSLFLPTDLPILTMRVDMTVPERFVLPELLEDEGEIQLWPRPLALPLRRSSQKPQDSSEAALNAKIKGLRDENDKLKQEMYALRDKQRSNHGRLEILREQGGYQRQALREQTREIAEVISVVGEVFLEYEDWVQRSMGFGVSSPRMEPPSS</sequence>
<keyword evidence="3" id="KW-1185">Reference proteome</keyword>
<dbReference type="EMBL" id="RBVV01000281">
    <property type="protein sequence ID" value="RNJ51980.1"/>
    <property type="molecule type" value="Genomic_DNA"/>
</dbReference>
<protein>
    <submittedName>
        <fullName evidence="2">Uncharacterized protein</fullName>
    </submittedName>
</protein>
<keyword evidence="1" id="KW-0175">Coiled coil</keyword>
<comment type="caution">
    <text evidence="2">The sequence shown here is derived from an EMBL/GenBank/DDBJ whole genome shotgun (WGS) entry which is preliminary data.</text>
</comment>
<evidence type="ECO:0000313" key="3">
    <source>
        <dbReference type="Proteomes" id="UP000267145"/>
    </source>
</evidence>
<proteinExistence type="predicted"/>
<name>A0A3M9XYL4_9PEZI</name>
<dbReference type="GeneID" id="39608547"/>
<organism evidence="2 3">
    <name type="scientific">Verticillium nonalfalfae</name>
    <dbReference type="NCBI Taxonomy" id="1051616"/>
    <lineage>
        <taxon>Eukaryota</taxon>
        <taxon>Fungi</taxon>
        <taxon>Dikarya</taxon>
        <taxon>Ascomycota</taxon>
        <taxon>Pezizomycotina</taxon>
        <taxon>Sordariomycetes</taxon>
        <taxon>Hypocreomycetidae</taxon>
        <taxon>Glomerellales</taxon>
        <taxon>Plectosphaerellaceae</taxon>
        <taxon>Verticillium</taxon>
    </lineage>
</organism>
<feature type="coiled-coil region" evidence="1">
    <location>
        <begin position="100"/>
        <end position="127"/>
    </location>
</feature>
<dbReference type="Proteomes" id="UP000267145">
    <property type="component" value="Unassembled WGS sequence"/>
</dbReference>
<reference evidence="2 3" key="1">
    <citation type="submission" date="2018-10" db="EMBL/GenBank/DDBJ databases">
        <title>Genome sequence of Verticillium nonalfalfae VnAa140.</title>
        <authorList>
            <person name="Stajich J.E."/>
            <person name="Kasson M.T."/>
        </authorList>
    </citation>
    <scope>NUCLEOTIDE SEQUENCE [LARGE SCALE GENOMIC DNA]</scope>
    <source>
        <strain evidence="2 3">VnAa140</strain>
    </source>
</reference>
<accession>A0A3M9XYL4</accession>
<gene>
    <name evidence="2" type="ORF">D7B24_004858</name>
</gene>
<dbReference type="AlphaFoldDB" id="A0A3M9XYL4"/>
<evidence type="ECO:0000313" key="2">
    <source>
        <dbReference type="EMBL" id="RNJ51980.1"/>
    </source>
</evidence>
<evidence type="ECO:0000256" key="1">
    <source>
        <dbReference type="SAM" id="Coils"/>
    </source>
</evidence>